<dbReference type="EMBL" id="JBHSIY010000010">
    <property type="protein sequence ID" value="MFC4867642.1"/>
    <property type="molecule type" value="Genomic_DNA"/>
</dbReference>
<keyword evidence="2" id="KW-1185">Reference proteome</keyword>
<dbReference type="InterPro" id="IPR011990">
    <property type="entry name" value="TPR-like_helical_dom_sf"/>
</dbReference>
<organism evidence="1 2">
    <name type="scientific">Streptomonospora arabica</name>
    <dbReference type="NCBI Taxonomy" id="412417"/>
    <lineage>
        <taxon>Bacteria</taxon>
        <taxon>Bacillati</taxon>
        <taxon>Actinomycetota</taxon>
        <taxon>Actinomycetes</taxon>
        <taxon>Streptosporangiales</taxon>
        <taxon>Nocardiopsidaceae</taxon>
        <taxon>Streptomonospora</taxon>
    </lineage>
</organism>
<dbReference type="Pfam" id="PF13424">
    <property type="entry name" value="TPR_12"/>
    <property type="match status" value="1"/>
</dbReference>
<reference evidence="2" key="1">
    <citation type="journal article" date="2019" name="Int. J. Syst. Evol. Microbiol.">
        <title>The Global Catalogue of Microorganisms (GCM) 10K type strain sequencing project: providing services to taxonomists for standard genome sequencing and annotation.</title>
        <authorList>
            <consortium name="The Broad Institute Genomics Platform"/>
            <consortium name="The Broad Institute Genome Sequencing Center for Infectious Disease"/>
            <person name="Wu L."/>
            <person name="Ma J."/>
        </authorList>
    </citation>
    <scope>NUCLEOTIDE SEQUENCE [LARGE SCALE GENOMIC DNA]</scope>
    <source>
        <strain evidence="2">CGMCC 4.7304</strain>
    </source>
</reference>
<accession>A0ABV9SN05</accession>
<comment type="caution">
    <text evidence="1">The sequence shown here is derived from an EMBL/GenBank/DDBJ whole genome shotgun (WGS) entry which is preliminary data.</text>
</comment>
<protein>
    <submittedName>
        <fullName evidence="1">Tetratricopeptide repeat protein</fullName>
    </submittedName>
</protein>
<name>A0ABV9SN05_9ACTN</name>
<evidence type="ECO:0000313" key="2">
    <source>
        <dbReference type="Proteomes" id="UP001595858"/>
    </source>
</evidence>
<dbReference type="Gene3D" id="1.25.40.10">
    <property type="entry name" value="Tetratricopeptide repeat domain"/>
    <property type="match status" value="1"/>
</dbReference>
<dbReference type="RefSeq" id="WP_344142096.1">
    <property type="nucleotide sequence ID" value="NZ_BAAAQI010000004.1"/>
</dbReference>
<proteinExistence type="predicted"/>
<dbReference type="Proteomes" id="UP001595858">
    <property type="component" value="Unassembled WGS sequence"/>
</dbReference>
<dbReference type="PANTHER" id="PTHR47691:SF3">
    <property type="entry name" value="HTH-TYPE TRANSCRIPTIONAL REGULATOR RV0890C-RELATED"/>
    <property type="match status" value="1"/>
</dbReference>
<gene>
    <name evidence="1" type="ORF">ACFPCZ_13475</name>
</gene>
<dbReference type="InterPro" id="IPR036388">
    <property type="entry name" value="WH-like_DNA-bd_sf"/>
</dbReference>
<evidence type="ECO:0000313" key="1">
    <source>
        <dbReference type="EMBL" id="MFC4867642.1"/>
    </source>
</evidence>
<dbReference type="Gene3D" id="1.10.10.10">
    <property type="entry name" value="Winged helix-like DNA-binding domain superfamily/Winged helix DNA-binding domain"/>
    <property type="match status" value="1"/>
</dbReference>
<dbReference type="SUPFAM" id="SSF48452">
    <property type="entry name" value="TPR-like"/>
    <property type="match status" value="1"/>
</dbReference>
<dbReference type="PANTHER" id="PTHR47691">
    <property type="entry name" value="REGULATOR-RELATED"/>
    <property type="match status" value="1"/>
</dbReference>
<sequence>MVFSLREGARKVTLETLSVEESLALLREHLGAARVDAEPRTARALVDHCARLPLALRVLAERLNELPDLPLSTIAAELSAEDERLDALGVTGDELSDVRAVFSASYSALQDEASGLFRSLGVYPGDDFTPAGCAVAAGLRPSRARRLLEQLAAASLVQRLRHDRYRMHDLLRVYAAERFRTEEPEGREAAVIERLGGWYLRSSREAVRVILPNFRFVPLEGYERGDAPEFGSPADAVAWFAAERDGIVQTLRAALEQRLDDLAWRLPATAYPLFEYGWHWSDWREIHLIGLEAARAAGSRYGEARNMVGLGDAEWSRDEIATALDVYEAALAGAREAGDGWTEGFALRQLGELRWERDRDPQAEALLWEATHVFHRAGERRGRGMALLSLAAYERDEGRTGAAEEHVRAAIALFTEIADTWTAAWAGCKLAAVLSAAGRFDEAVAEYEAATAVFEEARHLEGVAVARSGAGRALAAADRPEDARTQLTAALDILESMEDPRAAQVEAEIADLG</sequence>